<comment type="subcellular location">
    <subcellularLocation>
        <location evidence="1">Bacterial microcompartment</location>
    </subcellularLocation>
</comment>
<evidence type="ECO:0000313" key="3">
    <source>
        <dbReference type="EMBL" id="ADO84116.1"/>
    </source>
</evidence>
<dbReference type="Proteomes" id="UP000006875">
    <property type="component" value="Plasmid pILYOP01"/>
</dbReference>
<keyword evidence="2" id="KW-1283">Bacterial microcompartment</keyword>
<evidence type="ECO:0000256" key="1">
    <source>
        <dbReference type="ARBA" id="ARBA00024322"/>
    </source>
</evidence>
<geneLocation type="plasmid" evidence="3 4">
    <name>pILYOP01</name>
</geneLocation>
<dbReference type="CDD" id="cd01614">
    <property type="entry name" value="EutN_CcmL"/>
    <property type="match status" value="1"/>
</dbReference>
<dbReference type="InterPro" id="IPR004992">
    <property type="entry name" value="EutN_CcmL"/>
</dbReference>
<dbReference type="InterPro" id="IPR036677">
    <property type="entry name" value="EutN_CcmL_sf"/>
</dbReference>
<gene>
    <name evidence="3" type="ordered locus">Ilyop_2356</name>
</gene>
<keyword evidence="4" id="KW-1185">Reference proteome</keyword>
<dbReference type="OrthoDB" id="196195at2"/>
<name>E3HDB6_ILYPC</name>
<dbReference type="KEGG" id="ipo:Ilyop_2356"/>
<evidence type="ECO:0000256" key="2">
    <source>
        <dbReference type="ARBA" id="ARBA00024446"/>
    </source>
</evidence>
<reference evidence="3 4" key="1">
    <citation type="journal article" date="2010" name="Stand. Genomic Sci.">
        <title>Complete genome sequence of Ilyobacter polytropus type strain (CuHbu1).</title>
        <authorList>
            <person name="Sikorski J."/>
            <person name="Chertkov O."/>
            <person name="Lapidus A."/>
            <person name="Nolan M."/>
            <person name="Lucas S."/>
            <person name="Del Rio T.G."/>
            <person name="Tice H."/>
            <person name="Cheng J.F."/>
            <person name="Tapia R."/>
            <person name="Han C."/>
            <person name="Goodwin L."/>
            <person name="Pitluck S."/>
            <person name="Liolios K."/>
            <person name="Ivanova N."/>
            <person name="Mavromatis K."/>
            <person name="Mikhailova N."/>
            <person name="Pati A."/>
            <person name="Chen A."/>
            <person name="Palaniappan K."/>
            <person name="Land M."/>
            <person name="Hauser L."/>
            <person name="Chang Y.J."/>
            <person name="Jeffries C.D."/>
            <person name="Brambilla E."/>
            <person name="Yasawong M."/>
            <person name="Rohde M."/>
            <person name="Pukall R."/>
            <person name="Spring S."/>
            <person name="Goker M."/>
            <person name="Woyke T."/>
            <person name="Bristow J."/>
            <person name="Eisen J.A."/>
            <person name="Markowitz V."/>
            <person name="Hugenholtz P."/>
            <person name="Kyrpides N.C."/>
            <person name="Klenk H.P."/>
        </authorList>
    </citation>
    <scope>NUCLEOTIDE SEQUENCE [LARGE SCALE GENOMIC DNA]</scope>
    <source>
        <strain evidence="4">ATCC 51220 / DSM 2926 / LMG 16218 / CuHBu1</strain>
        <plasmid evidence="4">pILYOP01</plasmid>
    </source>
</reference>
<dbReference type="Gene3D" id="2.40.50.220">
    <property type="entry name" value="EutN/Ccml"/>
    <property type="match status" value="1"/>
</dbReference>
<dbReference type="GO" id="GO:0031469">
    <property type="term" value="C:bacterial microcompartment"/>
    <property type="evidence" value="ECO:0007669"/>
    <property type="project" value="UniProtKB-SubCell"/>
</dbReference>
<dbReference type="PROSITE" id="PS51932">
    <property type="entry name" value="BMV"/>
    <property type="match status" value="1"/>
</dbReference>
<dbReference type="Pfam" id="PF03319">
    <property type="entry name" value="EutN_CcmL"/>
    <property type="match status" value="1"/>
</dbReference>
<dbReference type="HOGENOM" id="CLU_148498_2_2_0"/>
<proteinExistence type="predicted"/>
<dbReference type="AlphaFoldDB" id="E3HDB6"/>
<keyword evidence="3" id="KW-0614">Plasmid</keyword>
<evidence type="ECO:0000313" key="4">
    <source>
        <dbReference type="Proteomes" id="UP000006875"/>
    </source>
</evidence>
<dbReference type="PANTHER" id="PTHR36539">
    <property type="entry name" value="ETHANOLAMINE UTILIZATION PROTEIN EUTN"/>
    <property type="match status" value="1"/>
</dbReference>
<dbReference type="EMBL" id="CP002282">
    <property type="protein sequence ID" value="ADO84116.1"/>
    <property type="molecule type" value="Genomic_DNA"/>
</dbReference>
<protein>
    <submittedName>
        <fullName evidence="3">Ethanolamine utilization protein EutN/carboxysome structural protein Ccml</fullName>
    </submittedName>
</protein>
<sequence length="88" mass="9163">MFLAKVVGKVVATTKNEGLNGKKILIVAPIDMDGNISGNEFVSIDSVGAGIGDQILVTKGSVSTYAFDNKNIPVDSAIVAIIDVIEKN</sequence>
<organism evidence="3 4">
    <name type="scientific">Ilyobacter polytropus (strain ATCC 51220 / DSM 2926 / LMG 16218 / CuHBu1)</name>
    <dbReference type="NCBI Taxonomy" id="572544"/>
    <lineage>
        <taxon>Bacteria</taxon>
        <taxon>Fusobacteriati</taxon>
        <taxon>Fusobacteriota</taxon>
        <taxon>Fusobacteriia</taxon>
        <taxon>Fusobacteriales</taxon>
        <taxon>Fusobacteriaceae</taxon>
        <taxon>Ilyobacter</taxon>
    </lineage>
</organism>
<dbReference type="SUPFAM" id="SSF159133">
    <property type="entry name" value="EutN/CcmL-like"/>
    <property type="match status" value="1"/>
</dbReference>
<accession>E3HDB6</accession>
<dbReference type="RefSeq" id="WP_013388775.1">
    <property type="nucleotide sequence ID" value="NC_014633.1"/>
</dbReference>